<comment type="subcellular location">
    <subcellularLocation>
        <location evidence="1 6">Secreted</location>
    </subcellularLocation>
</comment>
<evidence type="ECO:0000313" key="9">
    <source>
        <dbReference type="Proteomes" id="UP000737018"/>
    </source>
</evidence>
<name>A0A8J4VNX8_9ROSI</name>
<keyword evidence="9" id="KW-1185">Reference proteome</keyword>
<dbReference type="GO" id="GO:0005576">
    <property type="term" value="C:extracellular region"/>
    <property type="evidence" value="ECO:0007669"/>
    <property type="project" value="UniProtKB-SubCell"/>
</dbReference>
<protein>
    <recommendedName>
        <fullName evidence="6">S-protein homolog</fullName>
    </recommendedName>
</protein>
<organism evidence="8 9">
    <name type="scientific">Castanea mollissima</name>
    <name type="common">Chinese chestnut</name>
    <dbReference type="NCBI Taxonomy" id="60419"/>
    <lineage>
        <taxon>Eukaryota</taxon>
        <taxon>Viridiplantae</taxon>
        <taxon>Streptophyta</taxon>
        <taxon>Embryophyta</taxon>
        <taxon>Tracheophyta</taxon>
        <taxon>Spermatophyta</taxon>
        <taxon>Magnoliopsida</taxon>
        <taxon>eudicotyledons</taxon>
        <taxon>Gunneridae</taxon>
        <taxon>Pentapetalae</taxon>
        <taxon>rosids</taxon>
        <taxon>fabids</taxon>
        <taxon>Fagales</taxon>
        <taxon>Fagaceae</taxon>
        <taxon>Castanea</taxon>
    </lineage>
</organism>
<evidence type="ECO:0000256" key="3">
    <source>
        <dbReference type="ARBA" id="ARBA00022471"/>
    </source>
</evidence>
<evidence type="ECO:0000256" key="4">
    <source>
        <dbReference type="ARBA" id="ARBA00022525"/>
    </source>
</evidence>
<dbReference type="PANTHER" id="PTHR31232:SF149">
    <property type="entry name" value="S-PROTEIN HOMOLOG"/>
    <property type="match status" value="1"/>
</dbReference>
<evidence type="ECO:0000256" key="7">
    <source>
        <dbReference type="SAM" id="Phobius"/>
    </source>
</evidence>
<reference evidence="8" key="1">
    <citation type="submission" date="2020-03" db="EMBL/GenBank/DDBJ databases">
        <title>Castanea mollissima Vanexum genome sequencing.</title>
        <authorList>
            <person name="Staton M."/>
        </authorList>
    </citation>
    <scope>NUCLEOTIDE SEQUENCE</scope>
    <source>
        <tissue evidence="8">Leaf</tissue>
    </source>
</reference>
<sequence length="211" mass="23512">MYPSDTALKNTMSFFSRIVLLLMLLIVSTTSFDSVGGFSFLRHKVFIRIFNDLGPGLDLVAHCKSDDNDIGVHLIKYPDGVLPFHFRPNAKGTTLFYCKFHWSNVSHWFDIYVFDRDHPQCSNCYWKIRPAGPFPEQKSYPKYQSYWAGAGEARRGLVLARRGEARAGAGAGEARRGLVLARRGEARAGAGAGEARRGLVLARRGQGSRAV</sequence>
<keyword evidence="7" id="KW-1133">Transmembrane helix</keyword>
<evidence type="ECO:0000256" key="6">
    <source>
        <dbReference type="RuleBase" id="RU367044"/>
    </source>
</evidence>
<evidence type="ECO:0000256" key="2">
    <source>
        <dbReference type="ARBA" id="ARBA00005581"/>
    </source>
</evidence>
<dbReference type="Proteomes" id="UP000737018">
    <property type="component" value="Unassembled WGS sequence"/>
</dbReference>
<comment type="caution">
    <text evidence="8">The sequence shown here is derived from an EMBL/GenBank/DDBJ whole genome shotgun (WGS) entry which is preliminary data.</text>
</comment>
<keyword evidence="3 6" id="KW-0713">Self-incompatibility</keyword>
<gene>
    <name evidence="8" type="ORF">CMV_019197</name>
</gene>
<keyword evidence="7" id="KW-0472">Membrane</keyword>
<keyword evidence="7" id="KW-0812">Transmembrane</keyword>
<dbReference type="AlphaFoldDB" id="A0A8J4VNX8"/>
<keyword evidence="5" id="KW-0732">Signal</keyword>
<evidence type="ECO:0000313" key="8">
    <source>
        <dbReference type="EMBL" id="KAF3955601.1"/>
    </source>
</evidence>
<evidence type="ECO:0000256" key="1">
    <source>
        <dbReference type="ARBA" id="ARBA00004613"/>
    </source>
</evidence>
<proteinExistence type="inferred from homology"/>
<dbReference type="EMBL" id="JRKL02003326">
    <property type="protein sequence ID" value="KAF3955601.1"/>
    <property type="molecule type" value="Genomic_DNA"/>
</dbReference>
<dbReference type="InterPro" id="IPR010264">
    <property type="entry name" value="Self-incomp_S1"/>
</dbReference>
<comment type="similarity">
    <text evidence="2 6">Belongs to the plant self-incompatibility (S1) protein family.</text>
</comment>
<accession>A0A8J4VNX8</accession>
<dbReference type="PANTHER" id="PTHR31232">
    <property type="match status" value="1"/>
</dbReference>
<dbReference type="GO" id="GO:0060320">
    <property type="term" value="P:rejection of self pollen"/>
    <property type="evidence" value="ECO:0007669"/>
    <property type="project" value="UniProtKB-KW"/>
</dbReference>
<dbReference type="Pfam" id="PF05938">
    <property type="entry name" value="Self-incomp_S1"/>
    <property type="match status" value="1"/>
</dbReference>
<keyword evidence="4 6" id="KW-0964">Secreted</keyword>
<dbReference type="OrthoDB" id="1900999at2759"/>
<feature type="transmembrane region" description="Helical" evidence="7">
    <location>
        <begin position="20"/>
        <end position="41"/>
    </location>
</feature>
<evidence type="ECO:0000256" key="5">
    <source>
        <dbReference type="ARBA" id="ARBA00022729"/>
    </source>
</evidence>